<gene>
    <name evidence="1" type="ORF">JHL16_21625</name>
</gene>
<protein>
    <submittedName>
        <fullName evidence="1">Uncharacterized protein</fullName>
    </submittedName>
</protein>
<evidence type="ECO:0000313" key="1">
    <source>
        <dbReference type="EMBL" id="MBK1868974.1"/>
    </source>
</evidence>
<sequence length="678" mass="73621">MKRDVDHGAMAVVGYTTPWAVQAGKHVELHLSCGRPVTHVSVRRLDVPDPERVSWPVDVLNVPFRRTFEQGSYLQVAASELAKAPPITGISFELYLTRNDGERCIAACDAFELQLKDGVVSLLQAGRTLIDSVPIPSFVWLSIALAQEAQGLSLSIRGHDLLAPVEVRRHLVDAVWKAPAAELRFGSSGKDDEKTLNAKFARLTLATQSGPVTWGFPTLLPDGPILSENGLALDAVNLPAFCMTSPRWDGSSYEPRLVPSHYDAVHCHDDDMAPLAWPASHRLRVPVDAAPGIYAFDADHDGGSEEIVFFVTSSVKRAPLLFLVPTATYLAYADEYLPKHLYDWKCEDRAHAFAVANNLKSLYDYHGDLSGVSICSWRKPKTTLRSDYLYPLCGAPHNLPVDLHLLRFCHANGIAYDLITDHDLDREGSAALAGYRAVVTGSHPEYMSVGMEGALRNFAAEGGSIAYLGGNGFAGTVAFRDDLLELRRGPTEAGRTWDGKLAEQSLALTNEPGGYLRSRGRGEFSLIGGAISLMGFDGARPFTRTPESFGEKCAWLFEGVENETFGDHGLVLGGAAGYEVDATDLTLGTAPDTIVVATATGFPESFGHDPTRWYEGGEAQMQTQRVAEMTLRFLAKGGLIFSASSVAWCGALPEPGRMNDVGRITLNLLHSLSQPKPE</sequence>
<name>A0ACC5R8M6_9HYPH</name>
<dbReference type="Proteomes" id="UP000616151">
    <property type="component" value="Unassembled WGS sequence"/>
</dbReference>
<dbReference type="EMBL" id="JAENHL010000007">
    <property type="protein sequence ID" value="MBK1868974.1"/>
    <property type="molecule type" value="Genomic_DNA"/>
</dbReference>
<reference evidence="1" key="1">
    <citation type="submission" date="2021-01" db="EMBL/GenBank/DDBJ databases">
        <authorList>
            <person name="Sun Q."/>
        </authorList>
    </citation>
    <scope>NUCLEOTIDE SEQUENCE</scope>
    <source>
        <strain evidence="1">YIM B02566</strain>
    </source>
</reference>
<evidence type="ECO:0000313" key="2">
    <source>
        <dbReference type="Proteomes" id="UP000616151"/>
    </source>
</evidence>
<accession>A0ACC5R8M6</accession>
<keyword evidence="2" id="KW-1185">Reference proteome</keyword>
<organism evidence="1 2">
    <name type="scientific">Taklimakanibacter albus</name>
    <dbReference type="NCBI Taxonomy" id="2800327"/>
    <lineage>
        <taxon>Bacteria</taxon>
        <taxon>Pseudomonadati</taxon>
        <taxon>Pseudomonadota</taxon>
        <taxon>Alphaproteobacteria</taxon>
        <taxon>Hyphomicrobiales</taxon>
        <taxon>Aestuariivirgaceae</taxon>
        <taxon>Taklimakanibacter</taxon>
    </lineage>
</organism>
<proteinExistence type="predicted"/>
<comment type="caution">
    <text evidence="1">The sequence shown here is derived from an EMBL/GenBank/DDBJ whole genome shotgun (WGS) entry which is preliminary data.</text>
</comment>